<gene>
    <name evidence="2" type="ORF">GJ743_16755</name>
</gene>
<dbReference type="OrthoDB" id="8680283at2"/>
<dbReference type="RefSeq" id="WP_155053058.1">
    <property type="nucleotide sequence ID" value="NZ_BAAAIB010000008.1"/>
</dbReference>
<evidence type="ECO:0000313" key="2">
    <source>
        <dbReference type="EMBL" id="MTH70024.1"/>
    </source>
</evidence>
<dbReference type="GO" id="GO:0016020">
    <property type="term" value="C:membrane"/>
    <property type="evidence" value="ECO:0007669"/>
    <property type="project" value="TreeGrafter"/>
</dbReference>
<name>A0A6I3M9Q2_9MICO</name>
<dbReference type="InterPro" id="IPR029058">
    <property type="entry name" value="AB_hydrolase_fold"/>
</dbReference>
<protein>
    <submittedName>
        <fullName evidence="2">Alpha/beta fold hydrolase</fullName>
    </submittedName>
</protein>
<proteinExistence type="predicted"/>
<dbReference type="PANTHER" id="PTHR43798:SF33">
    <property type="entry name" value="HYDROLASE, PUTATIVE (AFU_ORTHOLOGUE AFUA_2G14860)-RELATED"/>
    <property type="match status" value="1"/>
</dbReference>
<dbReference type="EMBL" id="WMLB01000040">
    <property type="protein sequence ID" value="MTH70024.1"/>
    <property type="molecule type" value="Genomic_DNA"/>
</dbReference>
<evidence type="ECO:0000259" key="1">
    <source>
        <dbReference type="Pfam" id="PF12697"/>
    </source>
</evidence>
<organism evidence="2 3">
    <name type="scientific">Agromyces bracchium</name>
    <dbReference type="NCBI Taxonomy" id="88376"/>
    <lineage>
        <taxon>Bacteria</taxon>
        <taxon>Bacillati</taxon>
        <taxon>Actinomycetota</taxon>
        <taxon>Actinomycetes</taxon>
        <taxon>Micrococcales</taxon>
        <taxon>Microbacteriaceae</taxon>
        <taxon>Agromyces</taxon>
    </lineage>
</organism>
<dbReference type="AlphaFoldDB" id="A0A6I3M9Q2"/>
<accession>A0A6I3M9Q2</accession>
<comment type="caution">
    <text evidence="2">The sequence shown here is derived from an EMBL/GenBank/DDBJ whole genome shotgun (WGS) entry which is preliminary data.</text>
</comment>
<dbReference type="Proteomes" id="UP000433071">
    <property type="component" value="Unassembled WGS sequence"/>
</dbReference>
<dbReference type="Pfam" id="PF12697">
    <property type="entry name" value="Abhydrolase_6"/>
    <property type="match status" value="1"/>
</dbReference>
<dbReference type="PANTHER" id="PTHR43798">
    <property type="entry name" value="MONOACYLGLYCEROL LIPASE"/>
    <property type="match status" value="1"/>
</dbReference>
<dbReference type="InterPro" id="IPR000073">
    <property type="entry name" value="AB_hydrolase_1"/>
</dbReference>
<keyword evidence="2" id="KW-0378">Hydrolase</keyword>
<sequence>MPATRLQGSTLVADLHGTSVRLAMLTRPGTGIPLVFLHGFGSTKEDYADVIQHPALDTHPVIAYDAPGCGASTCDRYSTVDIPFLTDLAREVIARHGYDRVILVGHSMGGLTALRLATQEPDLVAGIIDIEGNLAPEDCFLSRQIIEHPRANAQEFLDDFRRRVSGSRFAASAVYAVSLQAKVSPDVVAPIFTSMVDLSDNAPLLEDFLGLPCPRILMYGEQNAGLSYLSRLAEGGVELAEIPLSGHFPMYSNPPAMWHRIAKFVDGI</sequence>
<dbReference type="SUPFAM" id="SSF53474">
    <property type="entry name" value="alpha/beta-Hydrolases"/>
    <property type="match status" value="1"/>
</dbReference>
<dbReference type="InterPro" id="IPR050266">
    <property type="entry name" value="AB_hydrolase_sf"/>
</dbReference>
<dbReference type="Gene3D" id="3.40.50.1820">
    <property type="entry name" value="alpha/beta hydrolase"/>
    <property type="match status" value="1"/>
</dbReference>
<reference evidence="2 3" key="1">
    <citation type="submission" date="2019-11" db="EMBL/GenBank/DDBJ databases">
        <title>Agromyces kandeliae sp. nov., isolated from mangrove soil.</title>
        <authorList>
            <person name="Wang R."/>
        </authorList>
    </citation>
    <scope>NUCLEOTIDE SEQUENCE [LARGE SCALE GENOMIC DNA]</scope>
    <source>
        <strain evidence="2 3">JCM 11433</strain>
    </source>
</reference>
<dbReference type="GO" id="GO:0016787">
    <property type="term" value="F:hydrolase activity"/>
    <property type="evidence" value="ECO:0007669"/>
    <property type="project" value="UniProtKB-KW"/>
</dbReference>
<feature type="domain" description="AB hydrolase-1" evidence="1">
    <location>
        <begin position="34"/>
        <end position="254"/>
    </location>
</feature>
<evidence type="ECO:0000313" key="3">
    <source>
        <dbReference type="Proteomes" id="UP000433071"/>
    </source>
</evidence>
<keyword evidence="3" id="KW-1185">Reference proteome</keyword>